<dbReference type="GO" id="GO:0005739">
    <property type="term" value="C:mitochondrion"/>
    <property type="evidence" value="ECO:0007669"/>
    <property type="project" value="TreeGrafter"/>
</dbReference>
<dbReference type="PANTHER" id="PTHR10196:SF69">
    <property type="entry name" value="GLYCEROL KINASE"/>
    <property type="match status" value="1"/>
</dbReference>
<dbReference type="EC" id="2.7.1.30" evidence="3"/>
<keyword evidence="7" id="KW-0067">ATP-binding</keyword>
<dbReference type="PIRSF" id="PIRSF000538">
    <property type="entry name" value="GlpK"/>
    <property type="match status" value="1"/>
</dbReference>
<dbReference type="PROSITE" id="PS00933">
    <property type="entry name" value="FGGY_KINASES_1"/>
    <property type="match status" value="1"/>
</dbReference>
<comment type="pathway">
    <text evidence="1">Polyol metabolism; glycerol degradation via glycerol kinase pathway; sn-glycerol 3-phosphate from glycerol: step 1/1.</text>
</comment>
<keyword evidence="4 9" id="KW-0808">Transferase</keyword>
<dbReference type="Pfam" id="PF00370">
    <property type="entry name" value="FGGY_N"/>
    <property type="match status" value="1"/>
</dbReference>
<dbReference type="GO" id="GO:0019563">
    <property type="term" value="P:glycerol catabolic process"/>
    <property type="evidence" value="ECO:0007669"/>
    <property type="project" value="UniProtKB-UniPathway"/>
</dbReference>
<dbReference type="PANTHER" id="PTHR10196">
    <property type="entry name" value="SUGAR KINASE"/>
    <property type="match status" value="1"/>
</dbReference>
<dbReference type="InterPro" id="IPR018485">
    <property type="entry name" value="FGGY_C"/>
</dbReference>
<dbReference type="InterPro" id="IPR043129">
    <property type="entry name" value="ATPase_NBD"/>
</dbReference>
<dbReference type="GO" id="GO:0046167">
    <property type="term" value="P:glycerol-3-phosphate biosynthetic process"/>
    <property type="evidence" value="ECO:0007669"/>
    <property type="project" value="TreeGrafter"/>
</dbReference>
<dbReference type="PROSITE" id="PS00445">
    <property type="entry name" value="FGGY_KINASES_2"/>
    <property type="match status" value="1"/>
</dbReference>
<dbReference type="Pfam" id="PF02782">
    <property type="entry name" value="FGGY_C"/>
    <property type="match status" value="1"/>
</dbReference>
<evidence type="ECO:0000313" key="13">
    <source>
        <dbReference type="EMBL" id="CAD8846964.1"/>
    </source>
</evidence>
<dbReference type="GO" id="GO:0006641">
    <property type="term" value="P:triglyceride metabolic process"/>
    <property type="evidence" value="ECO:0007669"/>
    <property type="project" value="TreeGrafter"/>
</dbReference>
<organism evidence="12">
    <name type="scientific">Noctiluca scintillans</name>
    <name type="common">Sea sparkle</name>
    <name type="synonym">Red tide dinoflagellate</name>
    <dbReference type="NCBI Taxonomy" id="2966"/>
    <lineage>
        <taxon>Eukaryota</taxon>
        <taxon>Sar</taxon>
        <taxon>Alveolata</taxon>
        <taxon>Dinophyceae</taxon>
        <taxon>Noctilucales</taxon>
        <taxon>Noctilucaceae</taxon>
        <taxon>Noctiluca</taxon>
    </lineage>
</organism>
<sequence>MDPMVILSSVEESAAGALKKAGATAKDILGVGITNHRESTVVWDKRTGKPLYDCVLWHDARTMETSNALKQKLGGQDALRSISGLPISSYFSGVKLRWLIDNVPDVRSGFERGTALFGTVDTWLAWNLTGGAGANPRHITDVTNASRTMMMNLESTEWSSEAVDALGLGLTTGGLPEIISSAEAMGIVSNGGALHGVALTSMLGDQQSAMVGQRCFSVGDAKTTYGSGAFLLMNAGTKPARSTHGLLSTALYKFGSWGPTHYAMEGAIASCAVGINWFRDNLKMLKEAPEISHLASQVETTDGLFFVPAFGGLLAPHWRDDARATLVGLSLAHDRRHVSRAVLEGIAFQVKEVVDAMAADTGTRLSTMRVDGGVSQSDPLLQYQADLLGVQVQRPANVETTALGAGIGAGLGAGLWNSLEDLSTSGGEIERSYTPSISEAAREEQCAAWSKAVKASMGWGHTQ</sequence>
<accession>A0A6T8Z3X7</accession>
<evidence type="ECO:0000256" key="9">
    <source>
        <dbReference type="RuleBase" id="RU003733"/>
    </source>
</evidence>
<keyword evidence="6 9" id="KW-0418">Kinase</keyword>
<dbReference type="SUPFAM" id="SSF53067">
    <property type="entry name" value="Actin-like ATPase domain"/>
    <property type="match status" value="2"/>
</dbReference>
<evidence type="ECO:0000313" key="12">
    <source>
        <dbReference type="EMBL" id="CAD8846962.1"/>
    </source>
</evidence>
<evidence type="ECO:0000256" key="5">
    <source>
        <dbReference type="ARBA" id="ARBA00022741"/>
    </source>
</evidence>
<reference evidence="12" key="1">
    <citation type="submission" date="2021-01" db="EMBL/GenBank/DDBJ databases">
        <authorList>
            <person name="Corre E."/>
            <person name="Pelletier E."/>
            <person name="Niang G."/>
            <person name="Scheremetjew M."/>
            <person name="Finn R."/>
            <person name="Kale V."/>
            <person name="Holt S."/>
            <person name="Cochrane G."/>
            <person name="Meng A."/>
            <person name="Brown T."/>
            <person name="Cohen L."/>
        </authorList>
    </citation>
    <scope>NUCLEOTIDE SEQUENCE</scope>
</reference>
<evidence type="ECO:0000259" key="10">
    <source>
        <dbReference type="Pfam" id="PF00370"/>
    </source>
</evidence>
<proteinExistence type="inferred from homology"/>
<dbReference type="UniPathway" id="UPA00618">
    <property type="reaction ID" value="UER00672"/>
</dbReference>
<dbReference type="GO" id="GO:0005524">
    <property type="term" value="F:ATP binding"/>
    <property type="evidence" value="ECO:0007669"/>
    <property type="project" value="UniProtKB-KW"/>
</dbReference>
<evidence type="ECO:0000256" key="3">
    <source>
        <dbReference type="ARBA" id="ARBA00012099"/>
    </source>
</evidence>
<dbReference type="InterPro" id="IPR018483">
    <property type="entry name" value="Carb_kinase_FGGY_CS"/>
</dbReference>
<evidence type="ECO:0000256" key="2">
    <source>
        <dbReference type="ARBA" id="ARBA00009156"/>
    </source>
</evidence>
<dbReference type="EMBL" id="HBFQ01030247">
    <property type="protein sequence ID" value="CAD8846962.1"/>
    <property type="molecule type" value="Transcribed_RNA"/>
</dbReference>
<dbReference type="NCBIfam" id="NF000756">
    <property type="entry name" value="PRK00047.1"/>
    <property type="match status" value="1"/>
</dbReference>
<name>A0A6T8Z3X7_NOCSC</name>
<gene>
    <name evidence="12" type="ORF">NSCI0253_LOCUS21312</name>
    <name evidence="13" type="ORF">NSCI0253_LOCUS21314</name>
</gene>
<evidence type="ECO:0000256" key="4">
    <source>
        <dbReference type="ARBA" id="ARBA00022679"/>
    </source>
</evidence>
<evidence type="ECO:0000256" key="6">
    <source>
        <dbReference type="ARBA" id="ARBA00022777"/>
    </source>
</evidence>
<keyword evidence="5" id="KW-0547">Nucleotide-binding</keyword>
<evidence type="ECO:0000256" key="1">
    <source>
        <dbReference type="ARBA" id="ARBA00005190"/>
    </source>
</evidence>
<protein>
    <recommendedName>
        <fullName evidence="3">glycerol kinase</fullName>
        <ecNumber evidence="3">2.7.1.30</ecNumber>
    </recommendedName>
    <alternativeName>
        <fullName evidence="8">ATP:glycerol 3-phosphotransferase</fullName>
    </alternativeName>
</protein>
<evidence type="ECO:0000256" key="8">
    <source>
        <dbReference type="ARBA" id="ARBA00043149"/>
    </source>
</evidence>
<dbReference type="AlphaFoldDB" id="A0A6T8Z3X7"/>
<dbReference type="GO" id="GO:0004370">
    <property type="term" value="F:glycerol kinase activity"/>
    <property type="evidence" value="ECO:0007669"/>
    <property type="project" value="UniProtKB-EC"/>
</dbReference>
<evidence type="ECO:0000256" key="7">
    <source>
        <dbReference type="ARBA" id="ARBA00022840"/>
    </source>
</evidence>
<evidence type="ECO:0000259" key="11">
    <source>
        <dbReference type="Pfam" id="PF02782"/>
    </source>
</evidence>
<dbReference type="InterPro" id="IPR018484">
    <property type="entry name" value="FGGY_N"/>
</dbReference>
<dbReference type="Gene3D" id="3.30.420.40">
    <property type="match status" value="2"/>
</dbReference>
<feature type="domain" description="Carbohydrate kinase FGGY N-terminal" evidence="10">
    <location>
        <begin position="2"/>
        <end position="212"/>
    </location>
</feature>
<feature type="domain" description="Carbohydrate kinase FGGY C-terminal" evidence="11">
    <location>
        <begin position="222"/>
        <end position="409"/>
    </location>
</feature>
<dbReference type="InterPro" id="IPR000577">
    <property type="entry name" value="Carb_kinase_FGGY"/>
</dbReference>
<comment type="similarity">
    <text evidence="2 9">Belongs to the FGGY kinase family.</text>
</comment>
<dbReference type="EMBL" id="HBFQ01030249">
    <property type="protein sequence ID" value="CAD8846964.1"/>
    <property type="molecule type" value="Transcribed_RNA"/>
</dbReference>